<dbReference type="SUPFAM" id="SSF53474">
    <property type="entry name" value="alpha/beta-Hydrolases"/>
    <property type="match status" value="1"/>
</dbReference>
<comment type="similarity">
    <text evidence="3 8 9">Belongs to the peptidase S33 family.</text>
</comment>
<evidence type="ECO:0000256" key="5">
    <source>
        <dbReference type="ARBA" id="ARBA00022490"/>
    </source>
</evidence>
<evidence type="ECO:0000256" key="9">
    <source>
        <dbReference type="RuleBase" id="RU003421"/>
    </source>
</evidence>
<comment type="subcellular location">
    <subcellularLocation>
        <location evidence="2 8">Cytoplasm</location>
    </subcellularLocation>
</comment>
<evidence type="ECO:0000256" key="2">
    <source>
        <dbReference type="ARBA" id="ARBA00004496"/>
    </source>
</evidence>
<comment type="caution">
    <text evidence="11">The sequence shown here is derived from an EMBL/GenBank/DDBJ whole genome shotgun (WGS) entry which is preliminary data.</text>
</comment>
<dbReference type="PIRSF" id="PIRSF006431">
    <property type="entry name" value="Pept_S33"/>
    <property type="match status" value="1"/>
</dbReference>
<proteinExistence type="inferred from homology"/>
<dbReference type="EMBL" id="JAPWIE010000008">
    <property type="protein sequence ID" value="MCZ4553025.1"/>
    <property type="molecule type" value="Genomic_DNA"/>
</dbReference>
<dbReference type="PANTHER" id="PTHR43722">
    <property type="entry name" value="PROLINE IMINOPEPTIDASE"/>
    <property type="match status" value="1"/>
</dbReference>
<feature type="domain" description="AB hydrolase-1" evidence="10">
    <location>
        <begin position="38"/>
        <end position="303"/>
    </location>
</feature>
<evidence type="ECO:0000256" key="8">
    <source>
        <dbReference type="PIRNR" id="PIRNR006431"/>
    </source>
</evidence>
<evidence type="ECO:0000256" key="4">
    <source>
        <dbReference type="ARBA" id="ARBA00022438"/>
    </source>
</evidence>
<dbReference type="PANTHER" id="PTHR43722:SF1">
    <property type="entry name" value="PROLINE IMINOPEPTIDASE"/>
    <property type="match status" value="1"/>
</dbReference>
<dbReference type="PRINTS" id="PR00793">
    <property type="entry name" value="PROAMNOPTASE"/>
</dbReference>
<name>A0ABT4N176_GORRU</name>
<reference evidence="11" key="1">
    <citation type="submission" date="2022-12" db="EMBL/GenBank/DDBJ databases">
        <authorList>
            <person name="Krivoruchko A.V."/>
            <person name="Elkin A."/>
        </authorList>
    </citation>
    <scope>NUCLEOTIDE SEQUENCE</scope>
    <source>
        <strain evidence="11">IEGM 1388</strain>
    </source>
</reference>
<dbReference type="GO" id="GO:0004177">
    <property type="term" value="F:aminopeptidase activity"/>
    <property type="evidence" value="ECO:0007669"/>
    <property type="project" value="UniProtKB-KW"/>
</dbReference>
<keyword evidence="5 8" id="KW-0963">Cytoplasm</keyword>
<evidence type="ECO:0000256" key="3">
    <source>
        <dbReference type="ARBA" id="ARBA00010088"/>
    </source>
</evidence>
<keyword evidence="4 8" id="KW-0031">Aminopeptidase</keyword>
<dbReference type="EC" id="3.4.11.5" evidence="8 9"/>
<evidence type="ECO:0000256" key="1">
    <source>
        <dbReference type="ARBA" id="ARBA00001585"/>
    </source>
</evidence>
<dbReference type="InterPro" id="IPR005944">
    <property type="entry name" value="Pro_iminopeptidase"/>
</dbReference>
<organism evidence="11 12">
    <name type="scientific">Gordonia rubripertincta</name>
    <name type="common">Rhodococcus corallinus</name>
    <dbReference type="NCBI Taxonomy" id="36822"/>
    <lineage>
        <taxon>Bacteria</taxon>
        <taxon>Bacillati</taxon>
        <taxon>Actinomycetota</taxon>
        <taxon>Actinomycetes</taxon>
        <taxon>Mycobacteriales</taxon>
        <taxon>Gordoniaceae</taxon>
        <taxon>Gordonia</taxon>
    </lineage>
</organism>
<keyword evidence="7 8" id="KW-0378">Hydrolase</keyword>
<dbReference type="Proteomes" id="UP001067235">
    <property type="component" value="Unassembled WGS sequence"/>
</dbReference>
<dbReference type="Gene3D" id="3.40.50.1820">
    <property type="entry name" value="alpha/beta hydrolase"/>
    <property type="match status" value="1"/>
</dbReference>
<gene>
    <name evidence="11" type="primary">pip</name>
    <name evidence="11" type="ORF">O4213_23755</name>
</gene>
<dbReference type="NCBIfam" id="TIGR01249">
    <property type="entry name" value="pro_imino_pep_1"/>
    <property type="match status" value="1"/>
</dbReference>
<evidence type="ECO:0000313" key="11">
    <source>
        <dbReference type="EMBL" id="MCZ4553025.1"/>
    </source>
</evidence>
<protein>
    <recommendedName>
        <fullName evidence="8 9">Proline iminopeptidase</fullName>
        <shortName evidence="8">PIP</shortName>
        <ecNumber evidence="8 9">3.4.11.5</ecNumber>
    </recommendedName>
    <alternativeName>
        <fullName evidence="8">Prolyl aminopeptidase</fullName>
    </alternativeName>
</protein>
<evidence type="ECO:0000259" key="10">
    <source>
        <dbReference type="Pfam" id="PF00561"/>
    </source>
</evidence>
<dbReference type="Pfam" id="PF00561">
    <property type="entry name" value="Abhydrolase_1"/>
    <property type="match status" value="1"/>
</dbReference>
<evidence type="ECO:0000313" key="12">
    <source>
        <dbReference type="Proteomes" id="UP001067235"/>
    </source>
</evidence>
<accession>A0ABT4N176</accession>
<dbReference type="InterPro" id="IPR029058">
    <property type="entry name" value="AB_hydrolase_fold"/>
</dbReference>
<evidence type="ECO:0000256" key="7">
    <source>
        <dbReference type="ARBA" id="ARBA00022801"/>
    </source>
</evidence>
<sequence length="322" mass="35204">MHRPGYASMPHARGLLDVGTGQHVYWEESGNPNGSAALVLHGGPGSGFSPAFRNYFDPQLYRLIMFDQRGCGRSTPHASDPSADMAPNTTAALLDDIEKLREHLQVRSWVLYGVSWGATLALAYALRHRDRVSAIVLSSVTTTRKSEIEWLYGGLRRFFPSEHYDFAGSVGMLSSDNTFAILQEYDLRLNDPNHHCSQRAAQDWHKWEDATVSLEDGVGSHAYTGSRTPAQLHARARICAHYFSRHAFLADDEILARGQELTGIPGTLIHGRFDISSPIDTAWRLADAWPDAKLVVTASGHIAAGETAAAITTALDSHTGAG</sequence>
<dbReference type="InterPro" id="IPR000073">
    <property type="entry name" value="AB_hydrolase_1"/>
</dbReference>
<evidence type="ECO:0000256" key="6">
    <source>
        <dbReference type="ARBA" id="ARBA00022670"/>
    </source>
</evidence>
<dbReference type="RefSeq" id="WP_301573651.1">
    <property type="nucleotide sequence ID" value="NZ_JAPWIE010000008.1"/>
</dbReference>
<keyword evidence="12" id="KW-1185">Reference proteome</keyword>
<comment type="catalytic activity">
    <reaction evidence="1 8 9">
        <text>Release of N-terminal proline from a peptide.</text>
        <dbReference type="EC" id="3.4.11.5"/>
    </reaction>
</comment>
<dbReference type="InterPro" id="IPR002410">
    <property type="entry name" value="Peptidase_S33"/>
</dbReference>
<keyword evidence="6 8" id="KW-0645">Protease</keyword>